<reference evidence="1" key="1">
    <citation type="submission" date="2007-06" db="EMBL/GenBank/DDBJ databases">
        <title>Full length cDNA sequences from Sitka Spruce (Picea sitchensis).</title>
        <authorList>
            <person name="Ralph S.G."/>
            <person name="Chun H.E."/>
            <person name="Liao N."/>
            <person name="Ali J."/>
            <person name="Reid K."/>
            <person name="Kolosova N."/>
            <person name="Cooper N."/>
            <person name="Cullis C."/>
            <person name="Jancsik S."/>
            <person name="Moore R."/>
            <person name="Mayo M."/>
            <person name="Wagner S."/>
            <person name="Holt R.A."/>
            <person name="Jones S.J.M."/>
            <person name="Marra M.A."/>
            <person name="Ritland C.E."/>
            <person name="Ritland K."/>
            <person name="Bohlmann J."/>
        </authorList>
    </citation>
    <scope>NUCLEOTIDE SEQUENCE</scope>
    <source>
        <tissue evidence="1">Green portion of the leader tissue</tissue>
    </source>
</reference>
<evidence type="ECO:0000313" key="1">
    <source>
        <dbReference type="EMBL" id="ABR17240.1"/>
    </source>
</evidence>
<dbReference type="EMBL" id="EF677416">
    <property type="protein sequence ID" value="ABR17240.1"/>
    <property type="molecule type" value="mRNA"/>
</dbReference>
<name>B8LNL0_PICSI</name>
<organism evidence="1">
    <name type="scientific">Picea sitchensis</name>
    <name type="common">Sitka spruce</name>
    <name type="synonym">Pinus sitchensis</name>
    <dbReference type="NCBI Taxonomy" id="3332"/>
    <lineage>
        <taxon>Eukaryota</taxon>
        <taxon>Viridiplantae</taxon>
        <taxon>Streptophyta</taxon>
        <taxon>Embryophyta</taxon>
        <taxon>Tracheophyta</taxon>
        <taxon>Spermatophyta</taxon>
        <taxon>Pinopsida</taxon>
        <taxon>Pinidae</taxon>
        <taxon>Conifers I</taxon>
        <taxon>Pinales</taxon>
        <taxon>Pinaceae</taxon>
        <taxon>Picea</taxon>
    </lineage>
</organism>
<protein>
    <submittedName>
        <fullName evidence="1">Uncharacterized protein</fullName>
    </submittedName>
</protein>
<dbReference type="AlphaFoldDB" id="B8LNL0"/>
<proteinExistence type="evidence at transcript level"/>
<accession>B8LNL0</accession>
<sequence>MPELGLTTTWNMGLPRKKKRLCILVIIGKRFQAIRTLVMEIQAYWHQRILGSLSVCLPRDPLFPHLAPLQATIDQGTWGSKSKKCMEEASPKS</sequence>